<gene>
    <name evidence="2" type="ORF">SAMN04488559_10669</name>
</gene>
<feature type="transmembrane region" description="Helical" evidence="1">
    <location>
        <begin position="12"/>
        <end position="33"/>
    </location>
</feature>
<keyword evidence="1" id="KW-0472">Membrane</keyword>
<evidence type="ECO:0000313" key="3">
    <source>
        <dbReference type="Proteomes" id="UP000198948"/>
    </source>
</evidence>
<protein>
    <submittedName>
        <fullName evidence="2">Uncharacterized protein</fullName>
    </submittedName>
</protein>
<evidence type="ECO:0000256" key="1">
    <source>
        <dbReference type="SAM" id="Phobius"/>
    </source>
</evidence>
<feature type="transmembrane region" description="Helical" evidence="1">
    <location>
        <begin position="45"/>
        <end position="63"/>
    </location>
</feature>
<dbReference type="RefSeq" id="WP_092651538.1">
    <property type="nucleotide sequence ID" value="NZ_FOHA01000006.1"/>
</dbReference>
<sequence>MNQREKLEWLEYFYWGYFGASIVTILISIIYLIKLYIFTLEVTTIADIFLILVLLLSSFYFRYNAFHYQNLVMQLKKEEI</sequence>
<dbReference type="Proteomes" id="UP000198948">
    <property type="component" value="Unassembled WGS sequence"/>
</dbReference>
<dbReference type="STRING" id="142588.SAMN04488559_10669"/>
<organism evidence="2 3">
    <name type="scientific">Isobaculum melis</name>
    <dbReference type="NCBI Taxonomy" id="142588"/>
    <lineage>
        <taxon>Bacteria</taxon>
        <taxon>Bacillati</taxon>
        <taxon>Bacillota</taxon>
        <taxon>Bacilli</taxon>
        <taxon>Lactobacillales</taxon>
        <taxon>Carnobacteriaceae</taxon>
        <taxon>Isobaculum</taxon>
    </lineage>
</organism>
<dbReference type="EMBL" id="FOHA01000006">
    <property type="protein sequence ID" value="SER79314.1"/>
    <property type="molecule type" value="Genomic_DNA"/>
</dbReference>
<keyword evidence="1" id="KW-0812">Transmembrane</keyword>
<keyword evidence="1" id="KW-1133">Transmembrane helix</keyword>
<keyword evidence="3" id="KW-1185">Reference proteome</keyword>
<dbReference type="AlphaFoldDB" id="A0A1H9S2Z7"/>
<reference evidence="2 3" key="1">
    <citation type="submission" date="2016-10" db="EMBL/GenBank/DDBJ databases">
        <authorList>
            <person name="de Groot N.N."/>
        </authorList>
    </citation>
    <scope>NUCLEOTIDE SEQUENCE [LARGE SCALE GENOMIC DNA]</scope>
    <source>
        <strain evidence="2 3">DSM 13760</strain>
    </source>
</reference>
<evidence type="ECO:0000313" key="2">
    <source>
        <dbReference type="EMBL" id="SER79314.1"/>
    </source>
</evidence>
<accession>A0A1H9S2Z7</accession>
<proteinExistence type="predicted"/>
<name>A0A1H9S2Z7_9LACT</name>